<keyword evidence="2" id="KW-1185">Reference proteome</keyword>
<organism evidence="1 2">
    <name type="scientific">Hibiscus sabdariffa</name>
    <name type="common">roselle</name>
    <dbReference type="NCBI Taxonomy" id="183260"/>
    <lineage>
        <taxon>Eukaryota</taxon>
        <taxon>Viridiplantae</taxon>
        <taxon>Streptophyta</taxon>
        <taxon>Embryophyta</taxon>
        <taxon>Tracheophyta</taxon>
        <taxon>Spermatophyta</taxon>
        <taxon>Magnoliopsida</taxon>
        <taxon>eudicotyledons</taxon>
        <taxon>Gunneridae</taxon>
        <taxon>Pentapetalae</taxon>
        <taxon>rosids</taxon>
        <taxon>malvids</taxon>
        <taxon>Malvales</taxon>
        <taxon>Malvaceae</taxon>
        <taxon>Malvoideae</taxon>
        <taxon>Hibiscus</taxon>
    </lineage>
</organism>
<accession>A0ABR2U6N4</accession>
<comment type="caution">
    <text evidence="1">The sequence shown here is derived from an EMBL/GenBank/DDBJ whole genome shotgun (WGS) entry which is preliminary data.</text>
</comment>
<protein>
    <submittedName>
        <fullName evidence="1">Uncharacterized protein</fullName>
    </submittedName>
</protein>
<name>A0ABR2U6N4_9ROSI</name>
<reference evidence="1 2" key="1">
    <citation type="journal article" date="2024" name="G3 (Bethesda)">
        <title>Genome assembly of Hibiscus sabdariffa L. provides insights into metabolisms of medicinal natural products.</title>
        <authorList>
            <person name="Kim T."/>
        </authorList>
    </citation>
    <scope>NUCLEOTIDE SEQUENCE [LARGE SCALE GENOMIC DNA]</scope>
    <source>
        <strain evidence="1">TK-2024</strain>
        <tissue evidence="1">Old leaves</tissue>
    </source>
</reference>
<evidence type="ECO:0000313" key="2">
    <source>
        <dbReference type="Proteomes" id="UP001396334"/>
    </source>
</evidence>
<gene>
    <name evidence="1" type="ORF">V6N11_059267</name>
</gene>
<dbReference type="EMBL" id="JBBPBN010000002">
    <property type="protein sequence ID" value="KAK9045386.1"/>
    <property type="molecule type" value="Genomic_DNA"/>
</dbReference>
<sequence length="69" mass="7768">MSCFLTWKEPQTSLLHQSRWLKCKRREEEGEGEEDCDAFSASSVPVPSLRLYLFQAGCFLLLGSGVSIV</sequence>
<dbReference type="Proteomes" id="UP001396334">
    <property type="component" value="Unassembled WGS sequence"/>
</dbReference>
<evidence type="ECO:0000313" key="1">
    <source>
        <dbReference type="EMBL" id="KAK9045386.1"/>
    </source>
</evidence>
<proteinExistence type="predicted"/>